<keyword evidence="2" id="KW-1185">Reference proteome</keyword>
<evidence type="ECO:0000313" key="1">
    <source>
        <dbReference type="EMBL" id="MBD8507683.1"/>
    </source>
</evidence>
<protein>
    <submittedName>
        <fullName evidence="1">LmeA family phospholipid-binding protein</fullName>
    </submittedName>
</protein>
<proteinExistence type="predicted"/>
<comment type="caution">
    <text evidence="1">The sequence shown here is derived from an EMBL/GenBank/DDBJ whole genome shotgun (WGS) entry which is preliminary data.</text>
</comment>
<dbReference type="RefSeq" id="WP_192040134.1">
    <property type="nucleotide sequence ID" value="NZ_JACYWE010000009.1"/>
</dbReference>
<dbReference type="Proteomes" id="UP000642993">
    <property type="component" value="Unassembled WGS sequence"/>
</dbReference>
<name>A0A927JE45_9ACTN</name>
<reference evidence="1" key="1">
    <citation type="submission" date="2020-09" db="EMBL/GenBank/DDBJ databases">
        <title>Hoyosella lacisalsi sp. nov., a halotolerant actinobacterium isolated from soil of Lake Gudzhirganskoe.</title>
        <authorList>
            <person name="Yang Q."/>
            <person name="Guo P.Y."/>
            <person name="Liu S.W."/>
            <person name="Li F.N."/>
            <person name="Sun C.H."/>
        </authorList>
    </citation>
    <scope>NUCLEOTIDE SEQUENCE</scope>
    <source>
        <strain evidence="1">G463</strain>
    </source>
</reference>
<evidence type="ECO:0000313" key="2">
    <source>
        <dbReference type="Proteomes" id="UP000642993"/>
    </source>
</evidence>
<organism evidence="1 2">
    <name type="scientific">Lolliginicoccus lacisalsi</name>
    <dbReference type="NCBI Taxonomy" id="2742202"/>
    <lineage>
        <taxon>Bacteria</taxon>
        <taxon>Bacillati</taxon>
        <taxon>Actinomycetota</taxon>
        <taxon>Actinomycetes</taxon>
        <taxon>Mycobacteriales</taxon>
        <taxon>Hoyosellaceae</taxon>
        <taxon>Lolliginicoccus</taxon>
    </lineage>
</organism>
<dbReference type="AlphaFoldDB" id="A0A927JE45"/>
<gene>
    <name evidence="1" type="ORF">HT102_14440</name>
</gene>
<sequence>MRGLLKAVITLLVLLVIVAGAAEIAARFIVGREIQQPLGESWQSEPSTSFGLQPLLPALMDDRIDALSIDSGTIGTGDLRGSALQIDLGDVDITDRENPIAGEVTVIARITAETIFQAIQENDGGDVSVLPGVSVTIDGVVPQPAREALVVELMRGTATVDATPRLQDGTVVVDLGNAEVLGLPLPDAVTDAIKGGTSQSVGALPEGLTATAVTVTEEGVDVTLTGSGLALADFQDDL</sequence>
<accession>A0A927JE45</accession>
<dbReference type="EMBL" id="JACYWE010000009">
    <property type="protein sequence ID" value="MBD8507683.1"/>
    <property type="molecule type" value="Genomic_DNA"/>
</dbReference>